<dbReference type="EMBL" id="JBEYRS010000029">
    <property type="protein sequence ID" value="MEW2367668.1"/>
    <property type="molecule type" value="Genomic_DNA"/>
</dbReference>
<feature type="domain" description="Ketosynthase family 3 (KS3)" evidence="5">
    <location>
        <begin position="3"/>
        <end position="398"/>
    </location>
</feature>
<comment type="caution">
    <text evidence="6">The sequence shown here is derived from an EMBL/GenBank/DDBJ whole genome shotgun (WGS) entry which is preliminary data.</text>
</comment>
<evidence type="ECO:0000313" key="6">
    <source>
        <dbReference type="EMBL" id="MEW2367668.1"/>
    </source>
</evidence>
<dbReference type="InterPro" id="IPR020841">
    <property type="entry name" value="PKS_Beta-ketoAc_synthase_dom"/>
</dbReference>
<evidence type="ECO:0000313" key="7">
    <source>
        <dbReference type="Proteomes" id="UP001553843"/>
    </source>
</evidence>
<evidence type="ECO:0000256" key="2">
    <source>
        <dbReference type="ARBA" id="ARBA00022679"/>
    </source>
</evidence>
<dbReference type="InterPro" id="IPR016039">
    <property type="entry name" value="Thiolase-like"/>
</dbReference>
<dbReference type="InterPro" id="IPR014031">
    <property type="entry name" value="Ketoacyl_synth_C"/>
</dbReference>
<dbReference type="Gene3D" id="3.40.47.10">
    <property type="match status" value="2"/>
</dbReference>
<dbReference type="SMART" id="SM00825">
    <property type="entry name" value="PKS_KS"/>
    <property type="match status" value="1"/>
</dbReference>
<dbReference type="PROSITE" id="PS52004">
    <property type="entry name" value="KS3_2"/>
    <property type="match status" value="1"/>
</dbReference>
<dbReference type="CDD" id="cd00832">
    <property type="entry name" value="CLF"/>
    <property type="match status" value="1"/>
</dbReference>
<evidence type="ECO:0000256" key="4">
    <source>
        <dbReference type="RuleBase" id="RU003694"/>
    </source>
</evidence>
<protein>
    <submittedName>
        <fullName evidence="6">Ketosynthase chain-length factor</fullName>
    </submittedName>
</protein>
<dbReference type="SUPFAM" id="SSF53901">
    <property type="entry name" value="Thiolase-like"/>
    <property type="match status" value="2"/>
</dbReference>
<dbReference type="InterPro" id="IPR000794">
    <property type="entry name" value="Beta-ketoacyl_synthase"/>
</dbReference>
<proteinExistence type="inferred from homology"/>
<dbReference type="PANTHER" id="PTHR11712">
    <property type="entry name" value="POLYKETIDE SYNTHASE-RELATED"/>
    <property type="match status" value="1"/>
</dbReference>
<name>A0ABV3M7I3_9ACTN</name>
<keyword evidence="2 4" id="KW-0808">Transferase</keyword>
<dbReference type="InterPro" id="IPR014030">
    <property type="entry name" value="Ketoacyl_synth_N"/>
</dbReference>
<evidence type="ECO:0000256" key="1">
    <source>
        <dbReference type="ARBA" id="ARBA00008467"/>
    </source>
</evidence>
<dbReference type="Pfam" id="PF02801">
    <property type="entry name" value="Ketoacyl-synt_C"/>
    <property type="match status" value="1"/>
</dbReference>
<organism evidence="6 7">
    <name type="scientific">Streptomyces huasconensis</name>
    <dbReference type="NCBI Taxonomy" id="1854574"/>
    <lineage>
        <taxon>Bacteria</taxon>
        <taxon>Bacillati</taxon>
        <taxon>Actinomycetota</taxon>
        <taxon>Actinomycetes</taxon>
        <taxon>Kitasatosporales</taxon>
        <taxon>Streptomycetaceae</taxon>
        <taxon>Streptomyces</taxon>
    </lineage>
</organism>
<dbReference type="Pfam" id="PF00109">
    <property type="entry name" value="ketoacyl-synt"/>
    <property type="match status" value="1"/>
</dbReference>
<dbReference type="Proteomes" id="UP001553843">
    <property type="component" value="Unassembled WGS sequence"/>
</dbReference>
<evidence type="ECO:0000256" key="3">
    <source>
        <dbReference type="ARBA" id="ARBA00023315"/>
    </source>
</evidence>
<reference evidence="6 7" key="1">
    <citation type="submission" date="2024-06" db="EMBL/GenBank/DDBJ databases">
        <title>The Natural Products Discovery Center: Release of the First 8490 Sequenced Strains for Exploring Actinobacteria Biosynthetic Diversity.</title>
        <authorList>
            <person name="Kalkreuter E."/>
            <person name="Kautsar S.A."/>
            <person name="Yang D."/>
            <person name="Bader C.D."/>
            <person name="Teijaro C.N."/>
            <person name="Fluegel L."/>
            <person name="Davis C.M."/>
            <person name="Simpson J.R."/>
            <person name="Lauterbach L."/>
            <person name="Steele A.D."/>
            <person name="Gui C."/>
            <person name="Meng S."/>
            <person name="Li G."/>
            <person name="Viehrig K."/>
            <person name="Ye F."/>
            <person name="Su P."/>
            <person name="Kiefer A.F."/>
            <person name="Nichols A."/>
            <person name="Cepeda A.J."/>
            <person name="Yan W."/>
            <person name="Fan B."/>
            <person name="Jiang Y."/>
            <person name="Adhikari A."/>
            <person name="Zheng C.-J."/>
            <person name="Schuster L."/>
            <person name="Cowan T.M."/>
            <person name="Smanski M.J."/>
            <person name="Chevrette M.G."/>
            <person name="De Carvalho L.P.S."/>
            <person name="Shen B."/>
        </authorList>
    </citation>
    <scope>NUCLEOTIDE SEQUENCE [LARGE SCALE GENOMIC DNA]</scope>
    <source>
        <strain evidence="6 7">NPDC047833</strain>
    </source>
</reference>
<dbReference type="PANTHER" id="PTHR11712:SF322">
    <property type="entry name" value="POLYKETIDE BETA-KETOACYL SYNTHASE 2-RELATED"/>
    <property type="match status" value="1"/>
</dbReference>
<comment type="similarity">
    <text evidence="1 4">Belongs to the thiolase-like superfamily. Beta-ketoacyl-ACP synthases family.</text>
</comment>
<gene>
    <name evidence="6" type="ORF">AB0887_37815</name>
</gene>
<keyword evidence="3" id="KW-0012">Acyltransferase</keyword>
<sequence>MNGKDMVITGLGVVAATGMDAEEHWESVLAGKSGIGRISHFDPSSYPVALAGEVGEFSARERVPRQLVPQTDRWTHLALYGAESALADAGVDLAAFDEYEMAVVTSSSSGGTEFGQHEMEQLYTQGPGWVGVYQSIAWFYAATTGQISIRHGMRGPCGVISAEQAGGLDALGQARRLLRGQSRLVVTGGTDASLCPYGLVAQLSSGMLSRSEQVDRAYLPFDSDAAGYVPGEGGAILIAERGESARAEGRGYGVVLGYAAGFDLPGRPTSLARTVRRALADARLDPDDVDVVYADAMGDPRHDQEEAEVIAEVFGPSGVPVTAPKVLSGRLYGGGAPLDVATALLGLRDGVVPHTPGVTRPLPGIDLVREAPRESAPRVALVIARGYGGFNAAVALGRIDR</sequence>
<accession>A0ABV3M7I3</accession>
<keyword evidence="7" id="KW-1185">Reference proteome</keyword>
<evidence type="ECO:0000259" key="5">
    <source>
        <dbReference type="PROSITE" id="PS52004"/>
    </source>
</evidence>
<dbReference type="RefSeq" id="WP_359773785.1">
    <property type="nucleotide sequence ID" value="NZ_JBEYRR010000001.1"/>
</dbReference>